<feature type="compositionally biased region" description="Polar residues" evidence="11">
    <location>
        <begin position="378"/>
        <end position="398"/>
    </location>
</feature>
<dbReference type="InterPro" id="IPR045120">
    <property type="entry name" value="Suco/Slp1-like"/>
</dbReference>
<dbReference type="Pfam" id="PF03016">
    <property type="entry name" value="Exostosin_GT47"/>
    <property type="match status" value="1"/>
</dbReference>
<dbReference type="PROSITE" id="PS51469">
    <property type="entry name" value="SUN"/>
    <property type="match status" value="1"/>
</dbReference>
<feature type="domain" description="SUN" evidence="13">
    <location>
        <begin position="174"/>
        <end position="338"/>
    </location>
</feature>
<keyword evidence="4" id="KW-0256">Endoplasmic reticulum</keyword>
<keyword evidence="3 12" id="KW-0812">Transmembrane</keyword>
<dbReference type="Proteomes" id="UP000796880">
    <property type="component" value="Unassembled WGS sequence"/>
</dbReference>
<keyword evidence="7 12" id="KW-0472">Membrane</keyword>
<keyword evidence="6 10" id="KW-0175">Coiled coil</keyword>
<evidence type="ECO:0000313" key="15">
    <source>
        <dbReference type="Proteomes" id="UP000796880"/>
    </source>
</evidence>
<feature type="compositionally biased region" description="Polar residues" evidence="11">
    <location>
        <begin position="96"/>
        <end position="105"/>
    </location>
</feature>
<evidence type="ECO:0000256" key="6">
    <source>
        <dbReference type="ARBA" id="ARBA00023054"/>
    </source>
</evidence>
<keyword evidence="5 12" id="KW-1133">Transmembrane helix</keyword>
<keyword evidence="8" id="KW-0539">Nucleus</keyword>
<feature type="region of interest" description="Disordered" evidence="11">
    <location>
        <begin position="72"/>
        <end position="105"/>
    </location>
</feature>
<protein>
    <recommendedName>
        <fullName evidence="13">SUN domain-containing protein</fullName>
    </recommendedName>
</protein>
<feature type="transmembrane region" description="Helical" evidence="12">
    <location>
        <begin position="26"/>
        <end position="46"/>
    </location>
</feature>
<evidence type="ECO:0000259" key="13">
    <source>
        <dbReference type="PROSITE" id="PS51469"/>
    </source>
</evidence>
<feature type="compositionally biased region" description="Basic and acidic residues" evidence="11">
    <location>
        <begin position="72"/>
        <end position="95"/>
    </location>
</feature>
<keyword evidence="15" id="KW-1185">Reference proteome</keyword>
<feature type="region of interest" description="Disordered" evidence="11">
    <location>
        <begin position="358"/>
        <end position="401"/>
    </location>
</feature>
<dbReference type="GO" id="GO:0005789">
    <property type="term" value="C:endoplasmic reticulum membrane"/>
    <property type="evidence" value="ECO:0007669"/>
    <property type="project" value="UniProtKB-SubCell"/>
</dbReference>
<evidence type="ECO:0000256" key="8">
    <source>
        <dbReference type="ARBA" id="ARBA00023242"/>
    </source>
</evidence>
<comment type="function">
    <text evidence="9">Encodes a member of the mid-SUN subfamily of SUN-domain proteins that is localized to both the nuclear envelope and the ER. It is involved in early seed development and nuclear morphology. [TAIR].</text>
</comment>
<dbReference type="SUPFAM" id="SSF49785">
    <property type="entry name" value="Galactose-binding domain-like"/>
    <property type="match status" value="1"/>
</dbReference>
<dbReference type="InterPro" id="IPR008979">
    <property type="entry name" value="Galactose-bd-like_sf"/>
</dbReference>
<organism evidence="14 15">
    <name type="scientific">Rhamnella rubrinervis</name>
    <dbReference type="NCBI Taxonomy" id="2594499"/>
    <lineage>
        <taxon>Eukaryota</taxon>
        <taxon>Viridiplantae</taxon>
        <taxon>Streptophyta</taxon>
        <taxon>Embryophyta</taxon>
        <taxon>Tracheophyta</taxon>
        <taxon>Spermatophyta</taxon>
        <taxon>Magnoliopsida</taxon>
        <taxon>eudicotyledons</taxon>
        <taxon>Gunneridae</taxon>
        <taxon>Pentapetalae</taxon>
        <taxon>rosids</taxon>
        <taxon>fabids</taxon>
        <taxon>Rosales</taxon>
        <taxon>Rhamnaceae</taxon>
        <taxon>rhamnoid group</taxon>
        <taxon>Rhamneae</taxon>
        <taxon>Rhamnella</taxon>
    </lineage>
</organism>
<evidence type="ECO:0000256" key="1">
    <source>
        <dbReference type="ARBA" id="ARBA00004232"/>
    </source>
</evidence>
<accession>A0A8K0E5C0</accession>
<dbReference type="FunFam" id="2.60.120.260:FF:000062">
    <property type="entry name" value="Galactose-binding protein isoform 3"/>
    <property type="match status" value="1"/>
</dbReference>
<evidence type="ECO:0000256" key="3">
    <source>
        <dbReference type="ARBA" id="ARBA00022692"/>
    </source>
</evidence>
<dbReference type="AlphaFoldDB" id="A0A8K0E5C0"/>
<dbReference type="PANTHER" id="PTHR12953:SF0">
    <property type="entry name" value="SUN DOMAIN-CONTAINING OSSIFICATION FACTOR"/>
    <property type="match status" value="1"/>
</dbReference>
<gene>
    <name evidence="14" type="ORF">FNV43_RR19249</name>
</gene>
<dbReference type="InterPro" id="IPR012919">
    <property type="entry name" value="SUN_dom"/>
</dbReference>
<reference evidence="14" key="1">
    <citation type="submission" date="2020-03" db="EMBL/GenBank/DDBJ databases">
        <title>A high-quality chromosome-level genome assembly of a woody plant with both climbing and erect habits, Rhamnella rubrinervis.</title>
        <authorList>
            <person name="Lu Z."/>
            <person name="Yang Y."/>
            <person name="Zhu X."/>
            <person name="Sun Y."/>
        </authorList>
    </citation>
    <scope>NUCLEOTIDE SEQUENCE</scope>
    <source>
        <strain evidence="14">BYM</strain>
        <tissue evidence="14">Leaf</tissue>
    </source>
</reference>
<dbReference type="InterPro" id="IPR040911">
    <property type="entry name" value="Exostosin_GT47"/>
</dbReference>
<dbReference type="EMBL" id="VOIH02000008">
    <property type="protein sequence ID" value="KAF3440963.1"/>
    <property type="molecule type" value="Genomic_DNA"/>
</dbReference>
<evidence type="ECO:0000256" key="2">
    <source>
        <dbReference type="ARBA" id="ARBA00004477"/>
    </source>
</evidence>
<evidence type="ECO:0000256" key="7">
    <source>
        <dbReference type="ARBA" id="ARBA00023136"/>
    </source>
</evidence>
<dbReference type="Gene3D" id="2.60.120.260">
    <property type="entry name" value="Galactose-binding domain-like"/>
    <property type="match status" value="1"/>
</dbReference>
<feature type="compositionally biased region" description="Basic and acidic residues" evidence="11">
    <location>
        <begin position="148"/>
        <end position="159"/>
    </location>
</feature>
<dbReference type="Pfam" id="PF07738">
    <property type="entry name" value="Sad1_UNC"/>
    <property type="match status" value="1"/>
</dbReference>
<sequence length="1008" mass="114128">MQRSRRALLQRRALEKVITGRNSKCMVSLSLFFVLWGLVFLFSLWISLGDGFTDGDVGLAVGISTWNETKLDHGKHSDSGDVHPLKETDAVHSSDRLSTNGVTPSSISSELLDVEGENDYASAEGSKNYVSDVVKQPEVESSSSFTKLENDSPKNDRLSHAVPVGLDEFKSRTYSTKSKSGIGPAGVIKHRVEPGGAEYNYASVSKGAKVLAFNKESKGASNILGRDEDKYLRNPCSVEGKFVIIELSEETLVDTIEIANFEHYSSNLKDFELLGSLVYPTDQWVKLGNFTAPNVKLAQRFVLQEPKWVRYLKLNLLSHYGSEFYCTLSVVEVFGVDAVERMLEDLISVQDNVFVSAGPTGDQKPMSSQPVSPEGDDSSQNMNKEMDSHATTGNSNVNHEILKSDVPDPVEEARHQQAGRMPGDTVIKILMQKVRALDINLSVLERYLEELTSRYGNIFKEIDKDIGDKDILLEKIRADVRNLLDSQGSIAKEVDDLVSWKSLVSFQLDSLVRDNAILRLEVEKVREKQNSIEKKNVVIFLAKSFSWPSWRADNFLGTYYRSPVVFSSERRSDQLLVASEAPLISSSKPNETVLLPQVLEDKQEQIRNIEISETKVIKRYSKLEKLEASLARARFSIKEAAQVRNLTSIHEDSDYVPQGPIYRNANAFHWSYLEMEKLFKIYVYREGDPPIFHNGPCKSIYSTEGRFIHEMEKGNKFRTLDPDEALVYFLPFSVVMMVRYLYAPDSHDTKAIKLAITDYINVISDKHPFWNRSLGADHFMLSCHDWGPVTSSYVPRLFSKSIRVLCNANTSEGFNPSKDVSFPEIHLRTGEIKGLVGGFSPSRRSILAFFAGRLHGHIRYLLLEQWKEKDQDVQVYDQLPSGVSYESMLKKSKFCLCPSGYEVASPRVVEAIYAECVPVLISDGYVPPFSDVLNWRSFSVQVQVKDIPNIKKILMGISQSQYLRMHRRVKQVQRHFVANGPPKRFDVFHMIVHSIWLRRLNVRIENQF</sequence>
<dbReference type="PANTHER" id="PTHR12953">
    <property type="entry name" value="MEMBRANE PROTEIN CH1 RELATED"/>
    <property type="match status" value="1"/>
</dbReference>
<evidence type="ECO:0000256" key="4">
    <source>
        <dbReference type="ARBA" id="ARBA00022824"/>
    </source>
</evidence>
<name>A0A8K0E5C0_9ROSA</name>
<comment type="caution">
    <text evidence="14">The sequence shown here is derived from an EMBL/GenBank/DDBJ whole genome shotgun (WGS) entry which is preliminary data.</text>
</comment>
<evidence type="ECO:0000256" key="10">
    <source>
        <dbReference type="SAM" id="Coils"/>
    </source>
</evidence>
<proteinExistence type="predicted"/>
<dbReference type="GO" id="GO:0034975">
    <property type="term" value="P:protein folding in endoplasmic reticulum"/>
    <property type="evidence" value="ECO:0007669"/>
    <property type="project" value="TreeGrafter"/>
</dbReference>
<comment type="subcellular location">
    <subcellularLocation>
        <location evidence="2">Endoplasmic reticulum membrane</location>
        <topology evidence="2">Multi-pass membrane protein</topology>
    </subcellularLocation>
    <subcellularLocation>
        <location evidence="1">Nucleus membrane</location>
        <topology evidence="1">Multi-pass membrane protein</topology>
    </subcellularLocation>
</comment>
<dbReference type="GO" id="GO:0031965">
    <property type="term" value="C:nuclear membrane"/>
    <property type="evidence" value="ECO:0007669"/>
    <property type="project" value="UniProtKB-SubCell"/>
</dbReference>
<evidence type="ECO:0000256" key="11">
    <source>
        <dbReference type="SAM" id="MobiDB-lite"/>
    </source>
</evidence>
<evidence type="ECO:0000256" key="5">
    <source>
        <dbReference type="ARBA" id="ARBA00022989"/>
    </source>
</evidence>
<dbReference type="OrthoDB" id="266334at2759"/>
<evidence type="ECO:0000313" key="14">
    <source>
        <dbReference type="EMBL" id="KAF3440963.1"/>
    </source>
</evidence>
<evidence type="ECO:0000256" key="12">
    <source>
        <dbReference type="SAM" id="Phobius"/>
    </source>
</evidence>
<evidence type="ECO:0000256" key="9">
    <source>
        <dbReference type="ARBA" id="ARBA00054046"/>
    </source>
</evidence>
<feature type="coiled-coil region" evidence="10">
    <location>
        <begin position="508"/>
        <end position="535"/>
    </location>
</feature>
<feature type="region of interest" description="Disordered" evidence="11">
    <location>
        <begin position="140"/>
        <end position="159"/>
    </location>
</feature>